<dbReference type="EMBL" id="PHQY01000656">
    <property type="protein sequence ID" value="PJO42355.1"/>
    <property type="molecule type" value="Genomic_DNA"/>
</dbReference>
<name>A0A2M9Q2P7_9BACI</name>
<feature type="transmembrane region" description="Helical" evidence="1">
    <location>
        <begin position="33"/>
        <end position="51"/>
    </location>
</feature>
<dbReference type="STRING" id="582475.ACZ11_11280"/>
<reference evidence="2 3" key="1">
    <citation type="submission" date="2017-11" db="EMBL/GenBank/DDBJ databases">
        <title>Bacterial isolate from king chilli rhizosphere.</title>
        <authorList>
            <person name="Takhelmayum P."/>
            <person name="Sarangthem I."/>
        </authorList>
    </citation>
    <scope>NUCLEOTIDE SEQUENCE [LARGE SCALE GENOMIC DNA]</scope>
    <source>
        <strain evidence="3">t26</strain>
    </source>
</reference>
<protein>
    <submittedName>
        <fullName evidence="2">Uncharacterized protein</fullName>
    </submittedName>
</protein>
<dbReference type="Proteomes" id="UP000232101">
    <property type="component" value="Unassembled WGS sequence"/>
</dbReference>
<evidence type="ECO:0000256" key="1">
    <source>
        <dbReference type="SAM" id="Phobius"/>
    </source>
</evidence>
<evidence type="ECO:0000313" key="3">
    <source>
        <dbReference type="Proteomes" id="UP000232101"/>
    </source>
</evidence>
<organism evidence="2 3">
    <name type="scientific">Lysinibacillus xylanilyticus</name>
    <dbReference type="NCBI Taxonomy" id="582475"/>
    <lineage>
        <taxon>Bacteria</taxon>
        <taxon>Bacillati</taxon>
        <taxon>Bacillota</taxon>
        <taxon>Bacilli</taxon>
        <taxon>Bacillales</taxon>
        <taxon>Bacillaceae</taxon>
        <taxon>Lysinibacillus</taxon>
    </lineage>
</organism>
<sequence length="181" mass="20264">MLPFLSMLVIVTFTVITNRLLKQRFANHGMAKCCIMLISMTMSTAVGMNMATWLPDMVLGAIVSIIISIALGYLLSTGLPMHLFMESAGSSFMGAMMGVMLTLMTTQYLTLSIIFFTMMFIVSAIISIGVWNREMFPIFIKAIPKHIYIVASLMVCVLVVSSFEIQHEVPVKEEQQHQHHH</sequence>
<gene>
    <name evidence="2" type="ORF">CWD94_18950</name>
</gene>
<feature type="transmembrane region" description="Helical" evidence="1">
    <location>
        <begin position="83"/>
        <end position="103"/>
    </location>
</feature>
<feature type="transmembrane region" description="Helical" evidence="1">
    <location>
        <begin position="6"/>
        <end position="21"/>
    </location>
</feature>
<evidence type="ECO:0000313" key="2">
    <source>
        <dbReference type="EMBL" id="PJO42355.1"/>
    </source>
</evidence>
<feature type="transmembrane region" description="Helical" evidence="1">
    <location>
        <begin position="143"/>
        <end position="163"/>
    </location>
</feature>
<keyword evidence="1" id="KW-0472">Membrane</keyword>
<feature type="transmembrane region" description="Helical" evidence="1">
    <location>
        <begin position="57"/>
        <end position="76"/>
    </location>
</feature>
<feature type="transmembrane region" description="Helical" evidence="1">
    <location>
        <begin position="109"/>
        <end position="131"/>
    </location>
</feature>
<keyword evidence="1" id="KW-1133">Transmembrane helix</keyword>
<dbReference type="RefSeq" id="WP_100544408.1">
    <property type="nucleotide sequence ID" value="NZ_CP158849.1"/>
</dbReference>
<dbReference type="AlphaFoldDB" id="A0A2M9Q2P7"/>
<proteinExistence type="predicted"/>
<comment type="caution">
    <text evidence="2">The sequence shown here is derived from an EMBL/GenBank/DDBJ whole genome shotgun (WGS) entry which is preliminary data.</text>
</comment>
<accession>A0A2M9Q2P7</accession>
<keyword evidence="1" id="KW-0812">Transmembrane</keyword>